<gene>
    <name evidence="11" type="ORF">POCULU_LOCUS10309</name>
</gene>
<dbReference type="EMBL" id="CAJVPJ010005041">
    <property type="protein sequence ID" value="CAG8658058.1"/>
    <property type="molecule type" value="Genomic_DNA"/>
</dbReference>
<feature type="domain" description="GOST seven transmembrane" evidence="9">
    <location>
        <begin position="188"/>
        <end position="222"/>
    </location>
</feature>
<dbReference type="InterPro" id="IPR009637">
    <property type="entry name" value="GPR107/GPR108-like"/>
</dbReference>
<evidence type="ECO:0000256" key="5">
    <source>
        <dbReference type="ARBA" id="ARBA00022989"/>
    </source>
</evidence>
<dbReference type="Pfam" id="PF06814">
    <property type="entry name" value="GOST_TM"/>
    <property type="match status" value="1"/>
</dbReference>
<evidence type="ECO:0000256" key="6">
    <source>
        <dbReference type="ARBA" id="ARBA00023136"/>
    </source>
</evidence>
<keyword evidence="6 7" id="KW-0472">Membrane</keyword>
<organism evidence="11 12">
    <name type="scientific">Paraglomus occultum</name>
    <dbReference type="NCBI Taxonomy" id="144539"/>
    <lineage>
        <taxon>Eukaryota</taxon>
        <taxon>Fungi</taxon>
        <taxon>Fungi incertae sedis</taxon>
        <taxon>Mucoromycota</taxon>
        <taxon>Glomeromycotina</taxon>
        <taxon>Glomeromycetes</taxon>
        <taxon>Paraglomerales</taxon>
        <taxon>Paraglomeraceae</taxon>
        <taxon>Paraglomus</taxon>
    </lineage>
</organism>
<keyword evidence="5 7" id="KW-1133">Transmembrane helix</keyword>
<dbReference type="PANTHER" id="PTHR21229:SF1">
    <property type="entry name" value="GH17801P"/>
    <property type="match status" value="1"/>
</dbReference>
<keyword evidence="4 8" id="KW-0732">Signal</keyword>
<dbReference type="OrthoDB" id="19932at2759"/>
<dbReference type="InterPro" id="IPR053938">
    <property type="entry name" value="PTM1-like_N"/>
</dbReference>
<evidence type="ECO:0000256" key="4">
    <source>
        <dbReference type="ARBA" id="ARBA00022729"/>
    </source>
</evidence>
<evidence type="ECO:0000256" key="2">
    <source>
        <dbReference type="ARBA" id="ARBA00007883"/>
    </source>
</evidence>
<dbReference type="Pfam" id="PF21902">
    <property type="entry name" value="PTM1-like_N"/>
    <property type="match status" value="1"/>
</dbReference>
<dbReference type="InterPro" id="IPR053937">
    <property type="entry name" value="GOST_TM"/>
</dbReference>
<name>A0A9N9DZ33_9GLOM</name>
<keyword evidence="3 7" id="KW-0812">Transmembrane</keyword>
<comment type="caution">
    <text evidence="11">The sequence shown here is derived from an EMBL/GenBank/DDBJ whole genome shotgun (WGS) entry which is preliminary data.</text>
</comment>
<feature type="signal peptide" evidence="8">
    <location>
        <begin position="1"/>
        <end position="25"/>
    </location>
</feature>
<dbReference type="AlphaFoldDB" id="A0A9N9DZ33"/>
<dbReference type="GO" id="GO:0016020">
    <property type="term" value="C:membrane"/>
    <property type="evidence" value="ECO:0007669"/>
    <property type="project" value="UniProtKB-SubCell"/>
</dbReference>
<feature type="non-terminal residue" evidence="11">
    <location>
        <position position="1"/>
    </location>
</feature>
<feature type="chain" id="PRO_5040400466" evidence="8">
    <location>
        <begin position="26"/>
        <end position="222"/>
    </location>
</feature>
<evidence type="ECO:0000256" key="7">
    <source>
        <dbReference type="SAM" id="Phobius"/>
    </source>
</evidence>
<dbReference type="PANTHER" id="PTHR21229">
    <property type="entry name" value="LUNG SEVEN TRANSMEMBRANE RECEPTOR"/>
    <property type="match status" value="1"/>
</dbReference>
<evidence type="ECO:0000259" key="10">
    <source>
        <dbReference type="Pfam" id="PF21902"/>
    </source>
</evidence>
<reference evidence="11" key="1">
    <citation type="submission" date="2021-06" db="EMBL/GenBank/DDBJ databases">
        <authorList>
            <person name="Kallberg Y."/>
            <person name="Tangrot J."/>
            <person name="Rosling A."/>
        </authorList>
    </citation>
    <scope>NUCLEOTIDE SEQUENCE</scope>
    <source>
        <strain evidence="11">IA702</strain>
    </source>
</reference>
<protein>
    <submittedName>
        <fullName evidence="11">973_t:CDS:1</fullName>
    </submittedName>
</protein>
<evidence type="ECO:0000256" key="1">
    <source>
        <dbReference type="ARBA" id="ARBA00004141"/>
    </source>
</evidence>
<dbReference type="Proteomes" id="UP000789572">
    <property type="component" value="Unassembled WGS sequence"/>
</dbReference>
<evidence type="ECO:0000313" key="12">
    <source>
        <dbReference type="Proteomes" id="UP000789572"/>
    </source>
</evidence>
<keyword evidence="12" id="KW-1185">Reference proteome</keyword>
<evidence type="ECO:0000313" key="11">
    <source>
        <dbReference type="EMBL" id="CAG8658058.1"/>
    </source>
</evidence>
<proteinExistence type="inferred from homology"/>
<evidence type="ECO:0000259" key="9">
    <source>
        <dbReference type="Pfam" id="PF06814"/>
    </source>
</evidence>
<dbReference type="GO" id="GO:0042147">
    <property type="term" value="P:retrograde transport, endosome to Golgi"/>
    <property type="evidence" value="ECO:0007669"/>
    <property type="project" value="TreeGrafter"/>
</dbReference>
<accession>A0A9N9DZ33</accession>
<feature type="transmembrane region" description="Helical" evidence="7">
    <location>
        <begin position="192"/>
        <end position="213"/>
    </location>
</feature>
<feature type="domain" description="PTM1-like N-terminal" evidence="10">
    <location>
        <begin position="41"/>
        <end position="177"/>
    </location>
</feature>
<dbReference type="GO" id="GO:0005794">
    <property type="term" value="C:Golgi apparatus"/>
    <property type="evidence" value="ECO:0007669"/>
    <property type="project" value="TreeGrafter"/>
</dbReference>
<dbReference type="GO" id="GO:0005829">
    <property type="term" value="C:cytosol"/>
    <property type="evidence" value="ECO:0007669"/>
    <property type="project" value="GOC"/>
</dbReference>
<evidence type="ECO:0000256" key="8">
    <source>
        <dbReference type="SAM" id="SignalP"/>
    </source>
</evidence>
<comment type="subcellular location">
    <subcellularLocation>
        <location evidence="1">Membrane</location>
        <topology evidence="1">Multi-pass membrane protein</topology>
    </subcellularLocation>
</comment>
<sequence>MTKLSRWLSLVSFVLVSLCATVIEAVTEYLSYSAAEAIPARCYGVYAKSAIPHGVDPFISVNVQPLSNATKETSVAFALFEWHDITKIGHSHGDGGTSYICDDTEVELKDCSESQKGEFLVTGDDKGSIDTFRLDFNASDKKGTNLSHKYEIQKTGYYCMLAYFSDENFMARVEWKNPYGELPGSDYPKLPFYGLLSLVYLAIGVVWMILSILHWREILPVQ</sequence>
<comment type="similarity">
    <text evidence="2">Belongs to the LU7TM family.</text>
</comment>
<evidence type="ECO:0000256" key="3">
    <source>
        <dbReference type="ARBA" id="ARBA00022692"/>
    </source>
</evidence>